<reference evidence="2 3" key="1">
    <citation type="journal article" date="2020" name="ISME J.">
        <title>Comparative genomics reveals insights into cyanobacterial evolution and habitat adaptation.</title>
        <authorList>
            <person name="Chen M.Y."/>
            <person name="Teng W.K."/>
            <person name="Zhao L."/>
            <person name="Hu C.X."/>
            <person name="Zhou Y.K."/>
            <person name="Han B.P."/>
            <person name="Song L.R."/>
            <person name="Shu W.S."/>
        </authorList>
    </citation>
    <scope>NUCLEOTIDE SEQUENCE [LARGE SCALE GENOMIC DNA]</scope>
    <source>
        <strain evidence="2 3">FACHB-119</strain>
    </source>
</reference>
<proteinExistence type="predicted"/>
<dbReference type="PROSITE" id="PS51662">
    <property type="entry name" value="BP_PHYTASE"/>
    <property type="match status" value="1"/>
</dbReference>
<feature type="domain" description="BPP" evidence="1">
    <location>
        <begin position="14"/>
        <end position="425"/>
    </location>
</feature>
<sequence length="443" mass="48179">MTLVTSFFIPSVGVFGNKIPLVSVQAQLETPANFDDDAGGNADADDPAIWVHPSSTAKSLVVGTLKDAGLAVYNLQGVQVQAIAAPPAPTPNDRPGRFNNVDLVYGFVLNGKKVDLAVVSDRGSDKLRIYRINPQAASSDQPALTDVTDANAPFIFSNSQAQVNEQATAYGLALYKERNSGRSFAFVSQRNRTAIAVVELIPNQGQITYRKLQQIELPSQFSLPNGTTWTPCLDPGELPQVEGMVVDQELGILYAGQEDVGIWKIRLPLDSSTPTLLDKVREFGVPYTYDSVEEECQIDFSRDPGYGGKHLSADVEGLTIYYANRNNQGYLLASSQGDNTFAVYERQDNHRFVGSFALVDSATVDGVQESDGAAVINVPLGREFPQGLLVTQDGDNTPQVLDVQGEPRANTNFKFTPWQSVAKAFSPTLKIEPDGWNPRTHNH</sequence>
<gene>
    <name evidence="2" type="ORF">H6G83_15380</name>
</gene>
<dbReference type="InterPro" id="IPR003431">
    <property type="entry name" value="B-propeller_Phytase"/>
</dbReference>
<comment type="caution">
    <text evidence="2">The sequence shown here is derived from an EMBL/GenBank/DDBJ whole genome shotgun (WGS) entry which is preliminary data.</text>
</comment>
<evidence type="ECO:0000313" key="3">
    <source>
        <dbReference type="Proteomes" id="UP000661112"/>
    </source>
</evidence>
<evidence type="ECO:0000259" key="1">
    <source>
        <dbReference type="PROSITE" id="PS51662"/>
    </source>
</evidence>
<dbReference type="SUPFAM" id="SSF50956">
    <property type="entry name" value="Thermostable phytase (3-phytase)"/>
    <property type="match status" value="1"/>
</dbReference>
<evidence type="ECO:0000313" key="2">
    <source>
        <dbReference type="EMBL" id="MBD2501972.1"/>
    </source>
</evidence>
<protein>
    <submittedName>
        <fullName evidence="2">Phytase</fullName>
    </submittedName>
</protein>
<keyword evidence="3" id="KW-1185">Reference proteome</keyword>
<name>A0ABR8D4Y8_9NOST</name>
<dbReference type="Gene3D" id="2.120.10.30">
    <property type="entry name" value="TolB, C-terminal domain"/>
    <property type="match status" value="1"/>
</dbReference>
<dbReference type="InterPro" id="IPR011042">
    <property type="entry name" value="6-blade_b-propeller_TolB-like"/>
</dbReference>
<dbReference type="Pfam" id="PF02333">
    <property type="entry name" value="Phytase"/>
    <property type="match status" value="2"/>
</dbReference>
<dbReference type="EMBL" id="JACJSG010000019">
    <property type="protein sequence ID" value="MBD2501972.1"/>
    <property type="molecule type" value="Genomic_DNA"/>
</dbReference>
<dbReference type="Proteomes" id="UP000661112">
    <property type="component" value="Unassembled WGS sequence"/>
</dbReference>
<organism evidence="2 3">
    <name type="scientific">Anabaena azotica FACHB-119</name>
    <dbReference type="NCBI Taxonomy" id="947527"/>
    <lineage>
        <taxon>Bacteria</taxon>
        <taxon>Bacillati</taxon>
        <taxon>Cyanobacteriota</taxon>
        <taxon>Cyanophyceae</taxon>
        <taxon>Nostocales</taxon>
        <taxon>Nostocaceae</taxon>
        <taxon>Anabaena</taxon>
        <taxon>Anabaena azotica</taxon>
    </lineage>
</organism>
<accession>A0ABR8D4Y8</accession>